<keyword evidence="1" id="KW-0964">Secreted</keyword>
<protein>
    <recommendedName>
        <fullName evidence="1">Flagellar hook-associated protein 1</fullName>
        <shortName evidence="1">HAP1</shortName>
    </recommendedName>
</protein>
<dbReference type="RefSeq" id="WP_035888057.1">
    <property type="nucleotide sequence ID" value="NZ_JNCF01000011.1"/>
</dbReference>
<organism evidence="2 3">
    <name type="scientific">Legionella norrlandica</name>
    <dbReference type="NCBI Taxonomy" id="1498499"/>
    <lineage>
        <taxon>Bacteria</taxon>
        <taxon>Pseudomonadati</taxon>
        <taxon>Pseudomonadota</taxon>
        <taxon>Gammaproteobacteria</taxon>
        <taxon>Legionellales</taxon>
        <taxon>Legionellaceae</taxon>
        <taxon>Legionella</taxon>
    </lineage>
</organism>
<evidence type="ECO:0000256" key="1">
    <source>
        <dbReference type="RuleBase" id="RU362065"/>
    </source>
</evidence>
<reference evidence="2 3" key="1">
    <citation type="submission" date="2014-05" db="EMBL/GenBank/DDBJ databases">
        <authorList>
            <person name="Rizzardi K."/>
            <person name="Winiecka-Krusnell J."/>
            <person name="Ramliden M."/>
            <person name="Alm E."/>
            <person name="Andersson S."/>
            <person name="Byfors S."/>
        </authorList>
    </citation>
    <scope>NUCLEOTIDE SEQUENCE [LARGE SCALE GENOMIC DNA]</scope>
    <source>
        <strain evidence="2 3">LEGN</strain>
    </source>
</reference>
<evidence type="ECO:0000313" key="3">
    <source>
        <dbReference type="Proteomes" id="UP000054422"/>
    </source>
</evidence>
<comment type="similarity">
    <text evidence="1">Belongs to the flagella basal body rod proteins family.</text>
</comment>
<keyword evidence="3" id="KW-1185">Reference proteome</keyword>
<comment type="subcellular location">
    <subcellularLocation>
        <location evidence="1">Bacterial flagellum</location>
    </subcellularLocation>
    <subcellularLocation>
        <location evidence="1">Secreted</location>
    </subcellularLocation>
</comment>
<dbReference type="OrthoDB" id="9802553at2"/>
<dbReference type="GO" id="GO:0009424">
    <property type="term" value="C:bacterial-type flagellum hook"/>
    <property type="evidence" value="ECO:0007669"/>
    <property type="project" value="UniProtKB-UniRule"/>
</dbReference>
<sequence length="184" mass="20246">MAKQLNPPIKIVFLNESSYQLVNANDNSIIEDNIPYNAGSGSTVFPTPGGFDPGYRVSLSGAMTTGDSFSLDYNVNGDSDNRNGLLFSKLFLDGSIDGNNLTLTQAYQDFMFRISVLTNESQINQKAADNFQNQLQSMHDTISGVSLEEEAMNLSRLQEFYLANAQILEAAKLTMDSIFSLFRG</sequence>
<name>A0A0A2T8E0_9GAMM</name>
<dbReference type="SUPFAM" id="SSF64518">
    <property type="entry name" value="Phase 1 flagellin"/>
    <property type="match status" value="1"/>
</dbReference>
<keyword evidence="1" id="KW-0975">Bacterial flagellum</keyword>
<dbReference type="STRING" id="1498499.EP47_04870"/>
<dbReference type="EMBL" id="JNCF01000011">
    <property type="protein sequence ID" value="KGP63698.1"/>
    <property type="molecule type" value="Genomic_DNA"/>
</dbReference>
<proteinExistence type="inferred from homology"/>
<dbReference type="GO" id="GO:0005576">
    <property type="term" value="C:extracellular region"/>
    <property type="evidence" value="ECO:0007669"/>
    <property type="project" value="UniProtKB-SubCell"/>
</dbReference>
<gene>
    <name evidence="1" type="primary">flgK</name>
    <name evidence="2" type="ORF">EP47_04870</name>
</gene>
<dbReference type="AlphaFoldDB" id="A0A0A2T8E0"/>
<dbReference type="PRINTS" id="PR01005">
    <property type="entry name" value="FLGHOOKAP1"/>
</dbReference>
<dbReference type="GO" id="GO:0005198">
    <property type="term" value="F:structural molecule activity"/>
    <property type="evidence" value="ECO:0007669"/>
    <property type="project" value="UniProtKB-UniRule"/>
</dbReference>
<dbReference type="InterPro" id="IPR002371">
    <property type="entry name" value="FlgK"/>
</dbReference>
<evidence type="ECO:0000313" key="2">
    <source>
        <dbReference type="EMBL" id="KGP63698.1"/>
    </source>
</evidence>
<dbReference type="Proteomes" id="UP000054422">
    <property type="component" value="Unassembled WGS sequence"/>
</dbReference>
<dbReference type="PANTHER" id="PTHR30033">
    <property type="entry name" value="FLAGELLAR HOOK-ASSOCIATED PROTEIN 1"/>
    <property type="match status" value="1"/>
</dbReference>
<accession>A0A0A2T8E0</accession>
<dbReference type="PANTHER" id="PTHR30033:SF1">
    <property type="entry name" value="FLAGELLAR HOOK-ASSOCIATED PROTEIN 1"/>
    <property type="match status" value="1"/>
</dbReference>
<comment type="caution">
    <text evidence="2">The sequence shown here is derived from an EMBL/GenBank/DDBJ whole genome shotgun (WGS) entry which is preliminary data.</text>
</comment>
<dbReference type="GO" id="GO:0044780">
    <property type="term" value="P:bacterial-type flagellum assembly"/>
    <property type="evidence" value="ECO:0007669"/>
    <property type="project" value="InterPro"/>
</dbReference>